<gene>
    <name evidence="1" type="ORF">Tci_607378</name>
</gene>
<protein>
    <submittedName>
        <fullName evidence="1">Uncharacterized protein</fullName>
    </submittedName>
</protein>
<accession>A0A699JHU0</accession>
<proteinExistence type="predicted"/>
<organism evidence="1">
    <name type="scientific">Tanacetum cinerariifolium</name>
    <name type="common">Dalmatian daisy</name>
    <name type="synonym">Chrysanthemum cinerariifolium</name>
    <dbReference type="NCBI Taxonomy" id="118510"/>
    <lineage>
        <taxon>Eukaryota</taxon>
        <taxon>Viridiplantae</taxon>
        <taxon>Streptophyta</taxon>
        <taxon>Embryophyta</taxon>
        <taxon>Tracheophyta</taxon>
        <taxon>Spermatophyta</taxon>
        <taxon>Magnoliopsida</taxon>
        <taxon>eudicotyledons</taxon>
        <taxon>Gunneridae</taxon>
        <taxon>Pentapetalae</taxon>
        <taxon>asterids</taxon>
        <taxon>campanulids</taxon>
        <taxon>Asterales</taxon>
        <taxon>Asteraceae</taxon>
        <taxon>Asteroideae</taxon>
        <taxon>Anthemideae</taxon>
        <taxon>Anthemidinae</taxon>
        <taxon>Tanacetum</taxon>
    </lineage>
</organism>
<name>A0A699JHU0_TANCI</name>
<evidence type="ECO:0000313" key="1">
    <source>
        <dbReference type="EMBL" id="GFA35406.1"/>
    </source>
</evidence>
<dbReference type="EMBL" id="BKCJ010409672">
    <property type="protein sequence ID" value="GFA35406.1"/>
    <property type="molecule type" value="Genomic_DNA"/>
</dbReference>
<sequence>MGHIIKNCPMKKKEHVERTKKPGNIGETATLANKEIMTAKPTTARVLKQEHNLVLDIPTKIVEEGKEYTCLASHQCDVAEIKAPNMEAANRKGKKED</sequence>
<reference evidence="1" key="1">
    <citation type="journal article" date="2019" name="Sci. Rep.">
        <title>Draft genome of Tanacetum cinerariifolium, the natural source of mosquito coil.</title>
        <authorList>
            <person name="Yamashiro T."/>
            <person name="Shiraishi A."/>
            <person name="Satake H."/>
            <person name="Nakayama K."/>
        </authorList>
    </citation>
    <scope>NUCLEOTIDE SEQUENCE</scope>
</reference>
<dbReference type="AlphaFoldDB" id="A0A699JHU0"/>
<comment type="caution">
    <text evidence="1">The sequence shown here is derived from an EMBL/GenBank/DDBJ whole genome shotgun (WGS) entry which is preliminary data.</text>
</comment>